<dbReference type="Pfam" id="PF00800">
    <property type="entry name" value="PDT"/>
    <property type="match status" value="1"/>
</dbReference>
<dbReference type="PROSITE" id="PS00858">
    <property type="entry name" value="PREPHENATE_DEHYDR_2"/>
    <property type="match status" value="1"/>
</dbReference>
<name>A0AAE4JYN1_9CYAN</name>
<dbReference type="SUPFAM" id="SSF53850">
    <property type="entry name" value="Periplasmic binding protein-like II"/>
    <property type="match status" value="1"/>
</dbReference>
<keyword evidence="4 10" id="KW-0028">Amino-acid biosynthesis</keyword>
<proteinExistence type="predicted"/>
<feature type="domain" description="ACT" evidence="12">
    <location>
        <begin position="209"/>
        <end position="286"/>
    </location>
</feature>
<keyword evidence="5 10" id="KW-0057">Aromatic amino acid biosynthesis</keyword>
<evidence type="ECO:0000313" key="13">
    <source>
        <dbReference type="EMBL" id="MDS3859902.1"/>
    </source>
</evidence>
<dbReference type="InterPro" id="IPR018528">
    <property type="entry name" value="Preph_deHydtase_CS"/>
</dbReference>
<keyword evidence="14" id="KW-1185">Reference proteome</keyword>
<organism evidence="13 14">
    <name type="scientific">Pseudocalidococcus azoricus BACA0444</name>
    <dbReference type="NCBI Taxonomy" id="2918990"/>
    <lineage>
        <taxon>Bacteria</taxon>
        <taxon>Bacillati</taxon>
        <taxon>Cyanobacteriota</taxon>
        <taxon>Cyanophyceae</taxon>
        <taxon>Acaryochloridales</taxon>
        <taxon>Thermosynechococcaceae</taxon>
        <taxon>Pseudocalidococcus</taxon>
        <taxon>Pseudocalidococcus azoricus</taxon>
    </lineage>
</organism>
<dbReference type="GO" id="GO:0004664">
    <property type="term" value="F:prephenate dehydratase activity"/>
    <property type="evidence" value="ECO:0007669"/>
    <property type="project" value="UniProtKB-UniRule"/>
</dbReference>
<dbReference type="PROSITE" id="PS51671">
    <property type="entry name" value="ACT"/>
    <property type="match status" value="1"/>
</dbReference>
<evidence type="ECO:0000256" key="7">
    <source>
        <dbReference type="ARBA" id="ARBA00023239"/>
    </source>
</evidence>
<dbReference type="CDD" id="cd04905">
    <property type="entry name" value="ACT_CM-PDT"/>
    <property type="match status" value="1"/>
</dbReference>
<dbReference type="PIRSF" id="PIRSF001500">
    <property type="entry name" value="Chor_mut_pdt_Ppr"/>
    <property type="match status" value="1"/>
</dbReference>
<gene>
    <name evidence="10 13" type="primary">pheA</name>
    <name evidence="13" type="ORF">RIF25_03680</name>
</gene>
<evidence type="ECO:0000256" key="6">
    <source>
        <dbReference type="ARBA" id="ARBA00023222"/>
    </source>
</evidence>
<dbReference type="GO" id="GO:0009094">
    <property type="term" value="P:L-phenylalanine biosynthetic process"/>
    <property type="evidence" value="ECO:0007669"/>
    <property type="project" value="UniProtKB-KW"/>
</dbReference>
<dbReference type="CDD" id="cd13630">
    <property type="entry name" value="PBP2_PDT_1"/>
    <property type="match status" value="1"/>
</dbReference>
<dbReference type="GO" id="GO:0005737">
    <property type="term" value="C:cytoplasm"/>
    <property type="evidence" value="ECO:0007669"/>
    <property type="project" value="TreeGrafter"/>
</dbReference>
<keyword evidence="7 10" id="KW-0456">Lyase</keyword>
<dbReference type="InterPro" id="IPR008242">
    <property type="entry name" value="Chor_mutase/pphenate_deHydtase"/>
</dbReference>
<evidence type="ECO:0000256" key="3">
    <source>
        <dbReference type="ARBA" id="ARBA00021872"/>
    </source>
</evidence>
<reference evidence="14" key="1">
    <citation type="submission" date="2023-07" db="EMBL/GenBank/DDBJ databases">
        <authorList>
            <person name="Luz R."/>
            <person name="Cordeiro R."/>
            <person name="Fonseca A."/>
            <person name="Goncalves V."/>
        </authorList>
    </citation>
    <scope>NUCLEOTIDE SEQUENCE [LARGE SCALE GENOMIC DNA]</scope>
    <source>
        <strain evidence="14">BACA0444</strain>
    </source>
</reference>
<evidence type="ECO:0000256" key="10">
    <source>
        <dbReference type="RuleBase" id="RU361254"/>
    </source>
</evidence>
<dbReference type="EC" id="4.2.1.51" evidence="2 10"/>
<feature type="site" description="Essential for prephenate dehydratase activity" evidence="9">
    <location>
        <position position="186"/>
    </location>
</feature>
<evidence type="ECO:0000256" key="5">
    <source>
        <dbReference type="ARBA" id="ARBA00023141"/>
    </source>
</evidence>
<dbReference type="SUPFAM" id="SSF55021">
    <property type="entry name" value="ACT-like"/>
    <property type="match status" value="1"/>
</dbReference>
<evidence type="ECO:0000256" key="4">
    <source>
        <dbReference type="ARBA" id="ARBA00022605"/>
    </source>
</evidence>
<dbReference type="InterPro" id="IPR002912">
    <property type="entry name" value="ACT_dom"/>
</dbReference>
<dbReference type="Gene3D" id="3.30.70.260">
    <property type="match status" value="1"/>
</dbReference>
<dbReference type="PANTHER" id="PTHR21022:SF19">
    <property type="entry name" value="PREPHENATE DEHYDRATASE-RELATED"/>
    <property type="match status" value="1"/>
</dbReference>
<evidence type="ECO:0000256" key="2">
    <source>
        <dbReference type="ARBA" id="ARBA00013147"/>
    </source>
</evidence>
<dbReference type="Proteomes" id="UP001268256">
    <property type="component" value="Unassembled WGS sequence"/>
</dbReference>
<evidence type="ECO:0000259" key="12">
    <source>
        <dbReference type="PROSITE" id="PS51671"/>
    </source>
</evidence>
<evidence type="ECO:0000256" key="1">
    <source>
        <dbReference type="ARBA" id="ARBA00004741"/>
    </source>
</evidence>
<dbReference type="InterPro" id="IPR045865">
    <property type="entry name" value="ACT-like_dom_sf"/>
</dbReference>
<sequence>MPITLAHLGPAGTYAEMAALAFGNTLSLKHPETFDLHPYPSIAQSLQALDRGEVNYAIVPVENSLEGSVNMTLDTLWQLKHIQITQALVLPISHAFVTQASDLTKVQKVYSHPQALGQCQPWLQEFLPQASQIPTNSTSAALAYPATDPTTAAITSMRAAQLHNLPILAHDIQAYPHTGDAPINCTRFWVMKPRESDGWPQAGDSHTSLAFSLPKNRPGALVQALLIFAERNINLSRIESRPSKRSLGDYLFFLDLEVGENVEIIHTALEELQTRTEVLHVWGSYSLAMV</sequence>
<dbReference type="NCBIfam" id="NF008865">
    <property type="entry name" value="PRK11898.1"/>
    <property type="match status" value="1"/>
</dbReference>
<feature type="domain" description="Prephenate dehydratase" evidence="11">
    <location>
        <begin position="4"/>
        <end position="187"/>
    </location>
</feature>
<dbReference type="PANTHER" id="PTHR21022">
    <property type="entry name" value="PREPHENATE DEHYDRATASE P PROTEIN"/>
    <property type="match status" value="1"/>
</dbReference>
<evidence type="ECO:0000313" key="14">
    <source>
        <dbReference type="Proteomes" id="UP001268256"/>
    </source>
</evidence>
<dbReference type="AlphaFoldDB" id="A0AAE4JYN1"/>
<dbReference type="EMBL" id="JAVMIP010000002">
    <property type="protein sequence ID" value="MDS3859902.1"/>
    <property type="molecule type" value="Genomic_DNA"/>
</dbReference>
<comment type="caution">
    <text evidence="13">The sequence shown here is derived from an EMBL/GenBank/DDBJ whole genome shotgun (WGS) entry which is preliminary data.</text>
</comment>
<evidence type="ECO:0000259" key="11">
    <source>
        <dbReference type="PROSITE" id="PS51171"/>
    </source>
</evidence>
<comment type="pathway">
    <text evidence="1 10">Amino-acid biosynthesis; L-phenylalanine biosynthesis; phenylpyruvate from prephenate: step 1/1.</text>
</comment>
<keyword evidence="6 10" id="KW-0584">Phenylalanine biosynthesis</keyword>
<dbReference type="Pfam" id="PF01842">
    <property type="entry name" value="ACT"/>
    <property type="match status" value="1"/>
</dbReference>
<evidence type="ECO:0000256" key="8">
    <source>
        <dbReference type="ARBA" id="ARBA00047848"/>
    </source>
</evidence>
<dbReference type="PROSITE" id="PS51171">
    <property type="entry name" value="PREPHENATE_DEHYDR_3"/>
    <property type="match status" value="1"/>
</dbReference>
<evidence type="ECO:0000256" key="9">
    <source>
        <dbReference type="PIRSR" id="PIRSR001500-2"/>
    </source>
</evidence>
<comment type="catalytic activity">
    <reaction evidence="8 10">
        <text>prephenate + H(+) = 3-phenylpyruvate + CO2 + H2O</text>
        <dbReference type="Rhea" id="RHEA:21648"/>
        <dbReference type="ChEBI" id="CHEBI:15377"/>
        <dbReference type="ChEBI" id="CHEBI:15378"/>
        <dbReference type="ChEBI" id="CHEBI:16526"/>
        <dbReference type="ChEBI" id="CHEBI:18005"/>
        <dbReference type="ChEBI" id="CHEBI:29934"/>
        <dbReference type="EC" id="4.2.1.51"/>
    </reaction>
</comment>
<dbReference type="Gene3D" id="3.40.190.10">
    <property type="entry name" value="Periplasmic binding protein-like II"/>
    <property type="match status" value="2"/>
</dbReference>
<dbReference type="RefSeq" id="WP_322877197.1">
    <property type="nucleotide sequence ID" value="NZ_JAVMIP010000002.1"/>
</dbReference>
<protein>
    <recommendedName>
        <fullName evidence="3 10">Prephenate dehydratase</fullName>
        <shortName evidence="10">PDT</shortName>
        <ecNumber evidence="2 10">4.2.1.51</ecNumber>
    </recommendedName>
</protein>
<dbReference type="InterPro" id="IPR001086">
    <property type="entry name" value="Preph_deHydtase"/>
</dbReference>
<accession>A0AAE4JYN1</accession>